<dbReference type="AlphaFoldDB" id="A0A9P0JC81"/>
<reference evidence="1" key="1">
    <citation type="submission" date="2022-02" db="EMBL/GenBank/DDBJ databases">
        <authorList>
            <person name="King R."/>
        </authorList>
    </citation>
    <scope>NUCLEOTIDE SEQUENCE</scope>
</reference>
<reference evidence="1" key="2">
    <citation type="submission" date="2022-10" db="EMBL/GenBank/DDBJ databases">
        <authorList>
            <consortium name="ENA_rothamsted_submissions"/>
            <consortium name="culmorum"/>
            <person name="King R."/>
        </authorList>
    </citation>
    <scope>NUCLEOTIDE SEQUENCE</scope>
</reference>
<protein>
    <submittedName>
        <fullName evidence="1">Uncharacterized protein</fullName>
    </submittedName>
</protein>
<proteinExistence type="predicted"/>
<gene>
    <name evidence="1" type="ORF">APHIGO_LOCUS9896</name>
</gene>
<evidence type="ECO:0000313" key="2">
    <source>
        <dbReference type="Proteomes" id="UP001154329"/>
    </source>
</evidence>
<dbReference type="EMBL" id="OU899037">
    <property type="protein sequence ID" value="CAH1736097.1"/>
    <property type="molecule type" value="Genomic_DNA"/>
</dbReference>
<keyword evidence="2" id="KW-1185">Reference proteome</keyword>
<name>A0A9P0JC81_APHGO</name>
<dbReference type="Proteomes" id="UP001154329">
    <property type="component" value="Chromosome 4"/>
</dbReference>
<evidence type="ECO:0000313" key="1">
    <source>
        <dbReference type="EMBL" id="CAH1736097.1"/>
    </source>
</evidence>
<accession>A0A9P0JC81</accession>
<sequence length="95" mass="10897">MPSRFTVAPQKYGFIPFVRGVHPLPRVYQPCCFSGSSSFYFLSIRGDRVPPSHDCVHCRMSGCRTRRVSDFRGQPISEVSAQSNIQSALRYRRRL</sequence>
<organism evidence="1 2">
    <name type="scientific">Aphis gossypii</name>
    <name type="common">Cotton aphid</name>
    <dbReference type="NCBI Taxonomy" id="80765"/>
    <lineage>
        <taxon>Eukaryota</taxon>
        <taxon>Metazoa</taxon>
        <taxon>Ecdysozoa</taxon>
        <taxon>Arthropoda</taxon>
        <taxon>Hexapoda</taxon>
        <taxon>Insecta</taxon>
        <taxon>Pterygota</taxon>
        <taxon>Neoptera</taxon>
        <taxon>Paraneoptera</taxon>
        <taxon>Hemiptera</taxon>
        <taxon>Sternorrhyncha</taxon>
        <taxon>Aphidomorpha</taxon>
        <taxon>Aphidoidea</taxon>
        <taxon>Aphididae</taxon>
        <taxon>Aphidini</taxon>
        <taxon>Aphis</taxon>
        <taxon>Aphis</taxon>
    </lineage>
</organism>